<proteinExistence type="predicted"/>
<dbReference type="Gene3D" id="2.30.110.10">
    <property type="entry name" value="Electron Transport, Fmn-binding Protein, Chain A"/>
    <property type="match status" value="1"/>
</dbReference>
<gene>
    <name evidence="1" type="ORF">DHW61_09920</name>
</gene>
<dbReference type="SUPFAM" id="SSF50475">
    <property type="entry name" value="FMN-binding split barrel"/>
    <property type="match status" value="1"/>
</dbReference>
<accession>A0A3D2X6E3</accession>
<comment type="caution">
    <text evidence="1">The sequence shown here is derived from an EMBL/GenBank/DDBJ whole genome shotgun (WGS) entry which is preliminary data.</text>
</comment>
<evidence type="ECO:0000313" key="2">
    <source>
        <dbReference type="Proteomes" id="UP000262969"/>
    </source>
</evidence>
<protein>
    <recommendedName>
        <fullName evidence="3">Flavin reductase like domain-containing protein</fullName>
    </recommendedName>
</protein>
<evidence type="ECO:0000313" key="1">
    <source>
        <dbReference type="EMBL" id="HCL02710.1"/>
    </source>
</evidence>
<dbReference type="Proteomes" id="UP000262969">
    <property type="component" value="Unassembled WGS sequence"/>
</dbReference>
<dbReference type="EMBL" id="DPVV01000326">
    <property type="protein sequence ID" value="HCL02710.1"/>
    <property type="molecule type" value="Genomic_DNA"/>
</dbReference>
<evidence type="ECO:0008006" key="3">
    <source>
        <dbReference type="Google" id="ProtNLM"/>
    </source>
</evidence>
<sequence>MSSFQDLRIVDNFYQTSAFFPMPTVLVSTLAEDGKTSIGSYSLCFPYYIAGREYYAMLLECWNSSNTAQNILRNGTCSLNFIEDSLEDFKEAVRLGFPGETAAEKMANCKFALEAGLAGEDGTKRPLIISKAYQVFECTWISDLEGAREDSKKIGQLEGVEPPYRNFNGITSKFGAHFILRIDKILMKKKQYDAIIDGVKASAFPRVPVDYGYRDSTNFWYTKFRRPKAVKIPAGKEADLTSVVYAANRMDAEIKFTKEACMKLVRVPRIFLKTALQGCIDWAKENGVTLITEEHMQMISDKRAKEKKSK</sequence>
<dbReference type="AlphaFoldDB" id="A0A3D2X6E3"/>
<organism evidence="1 2">
    <name type="scientific">Lachnoclostridium phytofermentans</name>
    <dbReference type="NCBI Taxonomy" id="66219"/>
    <lineage>
        <taxon>Bacteria</taxon>
        <taxon>Bacillati</taxon>
        <taxon>Bacillota</taxon>
        <taxon>Clostridia</taxon>
        <taxon>Lachnospirales</taxon>
        <taxon>Lachnospiraceae</taxon>
    </lineage>
</organism>
<dbReference type="InterPro" id="IPR012349">
    <property type="entry name" value="Split_barrel_FMN-bd"/>
</dbReference>
<name>A0A3D2X6E3_9FIRM</name>
<reference evidence="1 2" key="1">
    <citation type="journal article" date="2018" name="Nat. Biotechnol.">
        <title>A standardized bacterial taxonomy based on genome phylogeny substantially revises the tree of life.</title>
        <authorList>
            <person name="Parks D.H."/>
            <person name="Chuvochina M."/>
            <person name="Waite D.W."/>
            <person name="Rinke C."/>
            <person name="Skarshewski A."/>
            <person name="Chaumeil P.A."/>
            <person name="Hugenholtz P."/>
        </authorList>
    </citation>
    <scope>NUCLEOTIDE SEQUENCE [LARGE SCALE GENOMIC DNA]</scope>
    <source>
        <strain evidence="1">UBA11728</strain>
    </source>
</reference>